<dbReference type="EMBL" id="MOAM01000004">
    <property type="protein sequence ID" value="ROL79020.1"/>
    <property type="molecule type" value="Genomic_DNA"/>
</dbReference>
<name>A0A423E0V4_9PSED</name>
<comment type="caution">
    <text evidence="3">The sequence shown here is derived from an EMBL/GenBank/DDBJ whole genome shotgun (WGS) entry which is preliminary data.</text>
</comment>
<dbReference type="InterPro" id="IPR006860">
    <property type="entry name" value="FecR"/>
</dbReference>
<dbReference type="AlphaFoldDB" id="A0A423E0V4"/>
<dbReference type="Proteomes" id="UP000285286">
    <property type="component" value="Unassembled WGS sequence"/>
</dbReference>
<organism evidence="3 4">
    <name type="scientific">Pseudomonas vranovensis</name>
    <dbReference type="NCBI Taxonomy" id="321661"/>
    <lineage>
        <taxon>Bacteria</taxon>
        <taxon>Pseudomonadati</taxon>
        <taxon>Pseudomonadota</taxon>
        <taxon>Gammaproteobacteria</taxon>
        <taxon>Pseudomonadales</taxon>
        <taxon>Pseudomonadaceae</taxon>
        <taxon>Pseudomonas</taxon>
    </lineage>
</organism>
<evidence type="ECO:0000313" key="4">
    <source>
        <dbReference type="Proteomes" id="UP000285286"/>
    </source>
</evidence>
<proteinExistence type="predicted"/>
<dbReference type="Gene3D" id="3.55.50.30">
    <property type="match status" value="1"/>
</dbReference>
<feature type="domain" description="FecR protein" evidence="1">
    <location>
        <begin position="119"/>
        <end position="207"/>
    </location>
</feature>
<dbReference type="InterPro" id="IPR012373">
    <property type="entry name" value="Ferrdict_sens_TM"/>
</dbReference>
<dbReference type="Pfam" id="PF04773">
    <property type="entry name" value="FecR"/>
    <property type="match status" value="1"/>
</dbReference>
<evidence type="ECO:0000259" key="2">
    <source>
        <dbReference type="Pfam" id="PF16220"/>
    </source>
</evidence>
<dbReference type="RefSeq" id="WP_259679130.1">
    <property type="nucleotide sequence ID" value="NZ_MOAM01000004.1"/>
</dbReference>
<dbReference type="Pfam" id="PF16220">
    <property type="entry name" value="DUF4880"/>
    <property type="match status" value="1"/>
</dbReference>
<dbReference type="PANTHER" id="PTHR30273:SF2">
    <property type="entry name" value="PROTEIN FECR"/>
    <property type="match status" value="1"/>
</dbReference>
<reference evidence="3 4" key="1">
    <citation type="submission" date="2016-10" db="EMBL/GenBank/DDBJ databases">
        <title>Comparative genome analysis of multiple Pseudomonas spp. focuses on biocontrol and plant growth promoting traits.</title>
        <authorList>
            <person name="Tao X.-Y."/>
            <person name="Taylor C.G."/>
        </authorList>
    </citation>
    <scope>NUCLEOTIDE SEQUENCE [LARGE SCALE GENOMIC DNA]</scope>
    <source>
        <strain evidence="3 4">15D11</strain>
    </source>
</reference>
<evidence type="ECO:0000259" key="1">
    <source>
        <dbReference type="Pfam" id="PF04773"/>
    </source>
</evidence>
<dbReference type="InterPro" id="IPR032623">
    <property type="entry name" value="FecR_N"/>
</dbReference>
<dbReference type="GO" id="GO:0016989">
    <property type="term" value="F:sigma factor antagonist activity"/>
    <property type="evidence" value="ECO:0007669"/>
    <property type="project" value="TreeGrafter"/>
</dbReference>
<gene>
    <name evidence="3" type="ORF">BHU25_01420</name>
</gene>
<dbReference type="PANTHER" id="PTHR30273">
    <property type="entry name" value="PERIPLASMIC SIGNAL SENSOR AND SIGMA FACTOR ACTIVATOR FECR-RELATED"/>
    <property type="match status" value="1"/>
</dbReference>
<evidence type="ECO:0000313" key="3">
    <source>
        <dbReference type="EMBL" id="ROL79020.1"/>
    </source>
</evidence>
<dbReference type="Gene3D" id="2.60.120.1440">
    <property type="match status" value="1"/>
</dbReference>
<protein>
    <submittedName>
        <fullName evidence="3">Siderophore-interacting protein</fullName>
    </submittedName>
</protein>
<accession>A0A423E0V4</accession>
<sequence>MTSQNSPEQAIREQAAEWAVLRSAGPLNSEQAQALARWLACDPRHARALDFAQATWADLGRLGRMDQSAPIAPPALARPLAGRRRRSRLRWALSTTALLVLAVVGVEQAPSVALALRADYATAKGEVRQVTLPDGSRVDLDSQSGIKLAYNDSERRVRLLAGEAVFTVAAVSGAEQRPFVVERAGGSSRALGTRFVVGPEPDGGTWVGMLEHSVAVTLQATPQAGSSEQVLKEGQSLRYDAAHGIRPWPEQEVRRASAWQRGVLVFEREPLAEVAAQLNRYRSGHVLISDRALARREVSGMFRLDNLDAALAMLTEELKASRLDLPGLTLIY</sequence>
<feature type="domain" description="FecR N-terminal" evidence="2">
    <location>
        <begin position="13"/>
        <end position="54"/>
    </location>
</feature>
<keyword evidence="4" id="KW-1185">Reference proteome</keyword>
<dbReference type="PIRSF" id="PIRSF018266">
    <property type="entry name" value="FecR"/>
    <property type="match status" value="1"/>
</dbReference>